<dbReference type="Pfam" id="PF23760">
    <property type="entry name" value="Beta-prop_DCAF12"/>
    <property type="match status" value="1"/>
</dbReference>
<dbReference type="GO" id="GO:0005634">
    <property type="term" value="C:nucleus"/>
    <property type="evidence" value="ECO:0007669"/>
    <property type="project" value="TreeGrafter"/>
</dbReference>
<dbReference type="OrthoDB" id="10251741at2759"/>
<dbReference type="eggNOG" id="KOG4155">
    <property type="taxonomic scope" value="Eukaryota"/>
</dbReference>
<evidence type="ECO:0000256" key="2">
    <source>
        <dbReference type="ARBA" id="ARBA00022737"/>
    </source>
</evidence>
<dbReference type="InterPro" id="IPR019775">
    <property type="entry name" value="WD40_repeat_CS"/>
</dbReference>
<dbReference type="InterPro" id="IPR015943">
    <property type="entry name" value="WD40/YVTN_repeat-like_dom_sf"/>
</dbReference>
<dbReference type="GO" id="GO:0032991">
    <property type="term" value="C:protein-containing complex"/>
    <property type="evidence" value="ECO:0007669"/>
    <property type="project" value="UniProtKB-ARBA"/>
</dbReference>
<dbReference type="EMBL" id="AFWA02000005">
    <property type="protein sequence ID" value="EMR11848.1"/>
    <property type="molecule type" value="Genomic_DNA"/>
</dbReference>
<feature type="repeat" description="WD" evidence="3">
    <location>
        <begin position="230"/>
        <end position="271"/>
    </location>
</feature>
<dbReference type="VEuPathDB" id="FungiDB:PNEG_00270"/>
<dbReference type="Proteomes" id="UP000011958">
    <property type="component" value="Unassembled WGS sequence"/>
</dbReference>
<evidence type="ECO:0000313" key="5">
    <source>
        <dbReference type="EMBL" id="EMR11848.1"/>
    </source>
</evidence>
<keyword evidence="2" id="KW-0677">Repeat</keyword>
<dbReference type="AlphaFoldDB" id="M7NSW2"/>
<keyword evidence="1 3" id="KW-0853">WD repeat</keyword>
<dbReference type="PANTHER" id="PTHR44090">
    <property type="entry name" value="WD REPEAT-CONTAINING PROTEIN 61"/>
    <property type="match status" value="1"/>
</dbReference>
<proteinExistence type="predicted"/>
<evidence type="ECO:0000313" key="6">
    <source>
        <dbReference type="Proteomes" id="UP000011958"/>
    </source>
</evidence>
<dbReference type="InterPro" id="IPR051510">
    <property type="entry name" value="SKI8"/>
</dbReference>
<dbReference type="OMA" id="LDSSMCL"/>
<sequence length="311" mass="34145">MTIQYLISHIEENAHIADIYALAVTSELALTISGDSYLKIWDVDSHYHPLIHTFNPSHKIGGHSVTISKSGNAFIAASSGFLGDIIIWDLKEFKEITRLGESFNETKLGEAWTVALSPNGKILATTSYKGSLNLLDISSRENILQLETRGNFGICIDYSKNGKYIATGHEKGGLYVFSVEKGKLLHSLHGHTSTIRSVSFSPCSTFLAAAGDSKVIALYDVQSGEQVANLTGHKAWIFSLDWNITGEYLVSGAIDGTTKVWEIEKKECVGTQNHSQCAIWCVKWIIKRTGEGFISVGADKAIRWYRVAAAE</sequence>
<protein>
    <recommendedName>
        <fullName evidence="4">DDB1- and CUL4-associated factor 12 beta-propeller domain-containing protein</fullName>
    </recommendedName>
</protein>
<dbReference type="SUPFAM" id="SSF50978">
    <property type="entry name" value="WD40 repeat-like"/>
    <property type="match status" value="1"/>
</dbReference>
<dbReference type="PANTHER" id="PTHR44090:SF1">
    <property type="entry name" value="SUPERKILLER COMPLEX PROTEIN 8"/>
    <property type="match status" value="1"/>
</dbReference>
<comment type="caution">
    <text evidence="5">The sequence shown here is derived from an EMBL/GenBank/DDBJ whole genome shotgun (WGS) entry which is preliminary data.</text>
</comment>
<evidence type="ECO:0000259" key="4">
    <source>
        <dbReference type="Pfam" id="PF23760"/>
    </source>
</evidence>
<feature type="domain" description="DDB1- and CUL4-associated factor 12 beta-propeller" evidence="4">
    <location>
        <begin position="190"/>
        <end position="268"/>
    </location>
</feature>
<dbReference type="InterPro" id="IPR036322">
    <property type="entry name" value="WD40_repeat_dom_sf"/>
</dbReference>
<dbReference type="Gene3D" id="2.130.10.10">
    <property type="entry name" value="YVTN repeat-like/Quinoprotein amine dehydrogenase"/>
    <property type="match status" value="1"/>
</dbReference>
<keyword evidence="6" id="KW-1185">Reference proteome</keyword>
<evidence type="ECO:0000256" key="1">
    <source>
        <dbReference type="ARBA" id="ARBA00022574"/>
    </source>
</evidence>
<dbReference type="PROSITE" id="PS00678">
    <property type="entry name" value="WD_REPEATS_1"/>
    <property type="match status" value="2"/>
</dbReference>
<accession>M7NSW2</accession>
<dbReference type="InterPro" id="IPR056151">
    <property type="entry name" value="Beta-prop_DCAF12"/>
</dbReference>
<reference evidence="6" key="1">
    <citation type="journal article" date="2016" name="Nat. Commun.">
        <title>Genome analysis of three Pneumocystis species reveals adaptation mechanisms to life exclusively in mammalian hosts.</title>
        <authorList>
            <person name="Ma L."/>
            <person name="Chen Z."/>
            <person name="Huang D.W."/>
            <person name="Kutty G."/>
            <person name="Ishihara M."/>
            <person name="Wang H."/>
            <person name="Abouelleil A."/>
            <person name="Bishop L."/>
            <person name="Davey E."/>
            <person name="Deng R."/>
            <person name="Deng X."/>
            <person name="Fan L."/>
            <person name="Fantoni G."/>
            <person name="Fitzgerald M."/>
            <person name="Gogineni E."/>
            <person name="Goldberg J.M."/>
            <person name="Handley G."/>
            <person name="Hu X."/>
            <person name="Huber C."/>
            <person name="Jiao X."/>
            <person name="Jones K."/>
            <person name="Levin J.Z."/>
            <person name="Liu Y."/>
            <person name="Macdonald P."/>
            <person name="Melnikov A."/>
            <person name="Raley C."/>
            <person name="Sassi M."/>
            <person name="Sherman B.T."/>
            <person name="Song X."/>
            <person name="Sykes S."/>
            <person name="Tran B."/>
            <person name="Walsh L."/>
            <person name="Xia Y."/>
            <person name="Yang J."/>
            <person name="Young S."/>
            <person name="Zeng Q."/>
            <person name="Zheng X."/>
            <person name="Stephens R."/>
            <person name="Nusbaum C."/>
            <person name="Birren B.W."/>
            <person name="Azadi P."/>
            <person name="Lempicki R.A."/>
            <person name="Cuomo C.A."/>
            <person name="Kovacs J.A."/>
        </authorList>
    </citation>
    <scope>NUCLEOTIDE SEQUENCE [LARGE SCALE GENOMIC DNA]</scope>
    <source>
        <strain evidence="6">B123</strain>
    </source>
</reference>
<dbReference type="SMART" id="SM00320">
    <property type="entry name" value="WD40"/>
    <property type="match status" value="7"/>
</dbReference>
<dbReference type="RefSeq" id="XP_007872143.1">
    <property type="nucleotide sequence ID" value="XM_007873952.1"/>
</dbReference>
<dbReference type="GeneID" id="19893968"/>
<dbReference type="STRING" id="1069680.M7NSW2"/>
<dbReference type="InterPro" id="IPR001680">
    <property type="entry name" value="WD40_rpt"/>
</dbReference>
<evidence type="ECO:0000256" key="3">
    <source>
        <dbReference type="PROSITE-ProRule" id="PRU00221"/>
    </source>
</evidence>
<organism evidence="5 6">
    <name type="scientific">Pneumocystis murina (strain B123)</name>
    <name type="common">Mouse pneumocystis pneumonia agent</name>
    <name type="synonym">Pneumocystis carinii f. sp. muris</name>
    <dbReference type="NCBI Taxonomy" id="1069680"/>
    <lineage>
        <taxon>Eukaryota</taxon>
        <taxon>Fungi</taxon>
        <taxon>Dikarya</taxon>
        <taxon>Ascomycota</taxon>
        <taxon>Taphrinomycotina</taxon>
        <taxon>Pneumocystomycetes</taxon>
        <taxon>Pneumocystaceae</taxon>
        <taxon>Pneumocystis</taxon>
    </lineage>
</organism>
<dbReference type="CDD" id="cd00200">
    <property type="entry name" value="WD40"/>
    <property type="match status" value="1"/>
</dbReference>
<dbReference type="HOGENOM" id="CLU_000288_57_11_1"/>
<name>M7NSW2_PNEMU</name>
<gene>
    <name evidence="5" type="ORF">PNEG_00270</name>
</gene>
<dbReference type="PROSITE" id="PS50294">
    <property type="entry name" value="WD_REPEATS_REGION"/>
    <property type="match status" value="2"/>
</dbReference>
<feature type="repeat" description="WD" evidence="3">
    <location>
        <begin position="188"/>
        <end position="229"/>
    </location>
</feature>
<dbReference type="PROSITE" id="PS50082">
    <property type="entry name" value="WD_REPEATS_2"/>
    <property type="match status" value="2"/>
</dbReference>